<feature type="compositionally biased region" description="Acidic residues" evidence="5">
    <location>
        <begin position="133"/>
        <end position="142"/>
    </location>
</feature>
<reference evidence="6" key="1">
    <citation type="submission" date="2016-05" db="EMBL/GenBank/DDBJ databases">
        <authorList>
            <person name="Lavstsen T."/>
            <person name="Jespersen J.S."/>
        </authorList>
    </citation>
    <scope>NUCLEOTIDE SEQUENCE</scope>
    <source>
        <tissue evidence="6">Brain</tissue>
    </source>
</reference>
<keyword evidence="4" id="KW-0966">Cell projection</keyword>
<evidence type="ECO:0000256" key="2">
    <source>
        <dbReference type="ARBA" id="ARBA00022614"/>
    </source>
</evidence>
<dbReference type="GO" id="GO:0005930">
    <property type="term" value="C:axoneme"/>
    <property type="evidence" value="ECO:0007669"/>
    <property type="project" value="TreeGrafter"/>
</dbReference>
<dbReference type="PANTHER" id="PTHR45973">
    <property type="entry name" value="PROTEIN PHOSPHATASE 1 REGULATORY SUBUNIT SDS22-RELATED"/>
    <property type="match status" value="1"/>
</dbReference>
<comment type="subcellular location">
    <subcellularLocation>
        <location evidence="1">Cell projection</location>
    </subcellularLocation>
</comment>
<accession>A0A1A7WCI8</accession>
<dbReference type="AlphaFoldDB" id="A0A1A7WCI8"/>
<protein>
    <submittedName>
        <fullName evidence="6">Dynein, axonemal, assembly factor 1</fullName>
    </submittedName>
</protein>
<evidence type="ECO:0000256" key="5">
    <source>
        <dbReference type="SAM" id="MobiDB-lite"/>
    </source>
</evidence>
<evidence type="ECO:0000256" key="1">
    <source>
        <dbReference type="ARBA" id="ARBA00004316"/>
    </source>
</evidence>
<feature type="region of interest" description="Disordered" evidence="5">
    <location>
        <begin position="123"/>
        <end position="163"/>
    </location>
</feature>
<gene>
    <name evidence="6" type="primary">DNAAF1</name>
</gene>
<evidence type="ECO:0000256" key="4">
    <source>
        <dbReference type="ARBA" id="ARBA00023273"/>
    </source>
</evidence>
<dbReference type="Gene3D" id="3.80.10.10">
    <property type="entry name" value="Ribonuclease Inhibitor"/>
    <property type="match status" value="1"/>
</dbReference>
<proteinExistence type="predicted"/>
<evidence type="ECO:0000256" key="3">
    <source>
        <dbReference type="ARBA" id="ARBA00022737"/>
    </source>
</evidence>
<reference evidence="6" key="2">
    <citation type="submission" date="2016-06" db="EMBL/GenBank/DDBJ databases">
        <title>The genome of a short-lived fish provides insights into sex chromosome evolution and the genetic control of aging.</title>
        <authorList>
            <person name="Reichwald K."/>
            <person name="Felder M."/>
            <person name="Petzold A."/>
            <person name="Koch P."/>
            <person name="Groth M."/>
            <person name="Platzer M."/>
        </authorList>
    </citation>
    <scope>NUCLEOTIDE SEQUENCE</scope>
    <source>
        <tissue evidence="6">Brain</tissue>
    </source>
</reference>
<keyword evidence="2" id="KW-0433">Leucine-rich repeat</keyword>
<sequence>MPDLRVLNLMGNEVVKKIPYYRKTVISCLKQLTFLDDRPVFPKERACAEAWARGGLEEEKKEEEEWEFQERRKVQKRLEGMEMIRQKALERRRLRGERLQTSPEMLSEEDQILSSSEEMLLLNAHEELLDNPSEQEDEEENQNDVKWSKAESGRPKKLKAMLA</sequence>
<keyword evidence="3" id="KW-0677">Repeat</keyword>
<dbReference type="GO" id="GO:0070840">
    <property type="term" value="F:dynein complex binding"/>
    <property type="evidence" value="ECO:0007669"/>
    <property type="project" value="TreeGrafter"/>
</dbReference>
<dbReference type="GO" id="GO:0035082">
    <property type="term" value="P:axoneme assembly"/>
    <property type="evidence" value="ECO:0007669"/>
    <property type="project" value="TreeGrafter"/>
</dbReference>
<dbReference type="SUPFAM" id="SSF52058">
    <property type="entry name" value="L domain-like"/>
    <property type="match status" value="1"/>
</dbReference>
<evidence type="ECO:0000313" key="6">
    <source>
        <dbReference type="EMBL" id="SBP03234.1"/>
    </source>
</evidence>
<name>A0A1A7WCI8_9TELE</name>
<dbReference type="InterPro" id="IPR032675">
    <property type="entry name" value="LRR_dom_sf"/>
</dbReference>
<dbReference type="InterPro" id="IPR050576">
    <property type="entry name" value="Cilia_flagella_integrity"/>
</dbReference>
<dbReference type="PANTHER" id="PTHR45973:SF9">
    <property type="entry name" value="LEUCINE-RICH REPEAT-CONTAINING PROTEIN 46"/>
    <property type="match status" value="1"/>
</dbReference>
<dbReference type="EMBL" id="HADW01001834">
    <property type="protein sequence ID" value="SBP03234.1"/>
    <property type="molecule type" value="Transcribed_RNA"/>
</dbReference>
<organism evidence="6">
    <name type="scientific">Iconisemion striatum</name>
    <dbReference type="NCBI Taxonomy" id="60296"/>
    <lineage>
        <taxon>Eukaryota</taxon>
        <taxon>Metazoa</taxon>
        <taxon>Chordata</taxon>
        <taxon>Craniata</taxon>
        <taxon>Vertebrata</taxon>
        <taxon>Euteleostomi</taxon>
        <taxon>Actinopterygii</taxon>
        <taxon>Neopterygii</taxon>
        <taxon>Teleostei</taxon>
        <taxon>Neoteleostei</taxon>
        <taxon>Acanthomorphata</taxon>
        <taxon>Ovalentaria</taxon>
        <taxon>Atherinomorphae</taxon>
        <taxon>Cyprinodontiformes</taxon>
        <taxon>Nothobranchiidae</taxon>
        <taxon>Iconisemion</taxon>
    </lineage>
</organism>